<name>A0A9X2C302_9BURK</name>
<protein>
    <submittedName>
        <fullName evidence="2">Heme-binding protein</fullName>
    </submittedName>
</protein>
<dbReference type="PANTHER" id="PTHR34309:SF10">
    <property type="entry name" value="SLR1406 PROTEIN"/>
    <property type="match status" value="1"/>
</dbReference>
<dbReference type="SUPFAM" id="SSF143744">
    <property type="entry name" value="GlcG-like"/>
    <property type="match status" value="1"/>
</dbReference>
<dbReference type="PANTHER" id="PTHR34309">
    <property type="entry name" value="SLR1406 PROTEIN"/>
    <property type="match status" value="1"/>
</dbReference>
<evidence type="ECO:0000313" key="2">
    <source>
        <dbReference type="EMBL" id="MCK9689401.1"/>
    </source>
</evidence>
<dbReference type="RefSeq" id="WP_275685450.1">
    <property type="nucleotide sequence ID" value="NZ_JAJLJH010000014.1"/>
</dbReference>
<dbReference type="Proteomes" id="UP001139353">
    <property type="component" value="Unassembled WGS sequence"/>
</dbReference>
<proteinExistence type="predicted"/>
<accession>A0A9X2C302</accession>
<reference evidence="2" key="1">
    <citation type="submission" date="2021-11" db="EMBL/GenBank/DDBJ databases">
        <title>BS-T2-15 a new species belonging to the Comamonadaceae family isolated from the soil of a French oak forest.</title>
        <authorList>
            <person name="Mieszkin S."/>
            <person name="Alain K."/>
        </authorList>
    </citation>
    <scope>NUCLEOTIDE SEQUENCE</scope>
    <source>
        <strain evidence="2">BS-T2-15</strain>
    </source>
</reference>
<evidence type="ECO:0000313" key="3">
    <source>
        <dbReference type="Proteomes" id="UP001139353"/>
    </source>
</evidence>
<evidence type="ECO:0000256" key="1">
    <source>
        <dbReference type="SAM" id="SignalP"/>
    </source>
</evidence>
<dbReference type="InterPro" id="IPR005624">
    <property type="entry name" value="PduO/GlcC-like"/>
</dbReference>
<feature type="chain" id="PRO_5040886949" evidence="1">
    <location>
        <begin position="22"/>
        <end position="167"/>
    </location>
</feature>
<organism evidence="2 3">
    <name type="scientific">Scleromatobacter humisilvae</name>
    <dbReference type="NCBI Taxonomy" id="2897159"/>
    <lineage>
        <taxon>Bacteria</taxon>
        <taxon>Pseudomonadati</taxon>
        <taxon>Pseudomonadota</taxon>
        <taxon>Betaproteobacteria</taxon>
        <taxon>Burkholderiales</taxon>
        <taxon>Sphaerotilaceae</taxon>
        <taxon>Scleromatobacter</taxon>
    </lineage>
</organism>
<keyword evidence="1" id="KW-0732">Signal</keyword>
<keyword evidence="3" id="KW-1185">Reference proteome</keyword>
<dbReference type="InterPro" id="IPR052517">
    <property type="entry name" value="GlcG_carb_metab_protein"/>
</dbReference>
<comment type="caution">
    <text evidence="2">The sequence shown here is derived from an EMBL/GenBank/DDBJ whole genome shotgun (WGS) entry which is preliminary data.</text>
</comment>
<dbReference type="InterPro" id="IPR038084">
    <property type="entry name" value="PduO/GlcC-like_sf"/>
</dbReference>
<gene>
    <name evidence="2" type="ORF">LPC04_27095</name>
</gene>
<feature type="signal peptide" evidence="1">
    <location>
        <begin position="1"/>
        <end position="21"/>
    </location>
</feature>
<dbReference type="EMBL" id="JAJLJH010000014">
    <property type="protein sequence ID" value="MCK9689401.1"/>
    <property type="molecule type" value="Genomic_DNA"/>
</dbReference>
<sequence length="167" mass="17030">MNVLRLTSLVALAFFATFAQAQSAAPKELSALLASQAAAEALTTCDKLGHKVSVTVLDRNGLTRAALKHERATPHTLDSSRGKAYTIVTLGPIFKKDLQSELVAQLAANPAAAALANVPGILLLPGAVLIKSGDEVIGSIGVGGSPSGMVDESCAKAGLEKIASSLK</sequence>
<dbReference type="AlphaFoldDB" id="A0A9X2C302"/>
<dbReference type="Pfam" id="PF03928">
    <property type="entry name" value="HbpS-like"/>
    <property type="match status" value="1"/>
</dbReference>
<dbReference type="Gene3D" id="3.30.450.150">
    <property type="entry name" value="Haem-degrading domain"/>
    <property type="match status" value="1"/>
</dbReference>